<dbReference type="SUPFAM" id="SSF56349">
    <property type="entry name" value="DNA breaking-rejoining enzymes"/>
    <property type="match status" value="1"/>
</dbReference>
<protein>
    <recommendedName>
        <fullName evidence="4">Phage integrase family protein</fullName>
    </recommendedName>
</protein>
<evidence type="ECO:0000256" key="1">
    <source>
        <dbReference type="ARBA" id="ARBA00023172"/>
    </source>
</evidence>
<organism evidence="2 3">
    <name type="scientific">Paenibacillus sophorae</name>
    <dbReference type="NCBI Taxonomy" id="1333845"/>
    <lineage>
        <taxon>Bacteria</taxon>
        <taxon>Bacillati</taxon>
        <taxon>Bacillota</taxon>
        <taxon>Bacilli</taxon>
        <taxon>Bacillales</taxon>
        <taxon>Paenibacillaceae</taxon>
        <taxon>Paenibacillus</taxon>
    </lineage>
</organism>
<name>A0A1H8VKJ8_9BACL</name>
<reference evidence="2 3" key="1">
    <citation type="submission" date="2016-10" db="EMBL/GenBank/DDBJ databases">
        <authorList>
            <person name="de Groot N.N."/>
        </authorList>
    </citation>
    <scope>NUCLEOTIDE SEQUENCE [LARGE SCALE GENOMIC DNA]</scope>
    <source>
        <strain evidence="2 3">CGMCC 1.10238</strain>
    </source>
</reference>
<dbReference type="AlphaFoldDB" id="A0A1H8VKJ8"/>
<dbReference type="InterPro" id="IPR011010">
    <property type="entry name" value="DNA_brk_join_enz"/>
</dbReference>
<dbReference type="GO" id="GO:0006310">
    <property type="term" value="P:DNA recombination"/>
    <property type="evidence" value="ECO:0007669"/>
    <property type="project" value="UniProtKB-KW"/>
</dbReference>
<dbReference type="Gene3D" id="1.10.443.10">
    <property type="entry name" value="Intergrase catalytic core"/>
    <property type="match status" value="1"/>
</dbReference>
<keyword evidence="1" id="KW-0233">DNA recombination</keyword>
<dbReference type="EMBL" id="FODH01000025">
    <property type="protein sequence ID" value="SEP15804.1"/>
    <property type="molecule type" value="Genomic_DNA"/>
</dbReference>
<dbReference type="GO" id="GO:0003677">
    <property type="term" value="F:DNA binding"/>
    <property type="evidence" value="ECO:0007669"/>
    <property type="project" value="InterPro"/>
</dbReference>
<evidence type="ECO:0008006" key="4">
    <source>
        <dbReference type="Google" id="ProtNLM"/>
    </source>
</evidence>
<dbReference type="Proteomes" id="UP000198809">
    <property type="component" value="Unassembled WGS sequence"/>
</dbReference>
<evidence type="ECO:0000313" key="2">
    <source>
        <dbReference type="EMBL" id="SEP15804.1"/>
    </source>
</evidence>
<gene>
    <name evidence="2" type="ORF">SAMN04487895_12520</name>
</gene>
<sequence length="66" mass="7686">MPKVISVTMIPKIHQPMYYGKRVGHDDAKTTLKVYTHVTNKMRRNDADKLKIHFANILNPINPQEK</sequence>
<evidence type="ECO:0000313" key="3">
    <source>
        <dbReference type="Proteomes" id="UP000198809"/>
    </source>
</evidence>
<dbReference type="InterPro" id="IPR013762">
    <property type="entry name" value="Integrase-like_cat_sf"/>
</dbReference>
<dbReference type="GO" id="GO:0015074">
    <property type="term" value="P:DNA integration"/>
    <property type="evidence" value="ECO:0007669"/>
    <property type="project" value="InterPro"/>
</dbReference>
<proteinExistence type="predicted"/>
<accession>A0A1H8VKJ8</accession>